<dbReference type="InterPro" id="IPR051292">
    <property type="entry name" value="Xyl/GlcA_transferase"/>
</dbReference>
<dbReference type="PANTHER" id="PTHR12270:SF25">
    <property type="entry name" value="GLYCOSYLTRANSFERASE-LIKE PROTEIN LARGE"/>
    <property type="match status" value="1"/>
</dbReference>
<evidence type="ECO:0000256" key="5">
    <source>
        <dbReference type="ARBA" id="ARBA00023034"/>
    </source>
</evidence>
<dbReference type="AlphaFoldDB" id="A0AAV2TK63"/>
<name>A0AAV2TK63_CALDB</name>
<evidence type="ECO:0000256" key="3">
    <source>
        <dbReference type="ARBA" id="ARBA00022968"/>
    </source>
</evidence>
<reference evidence="9" key="1">
    <citation type="submission" date="2024-06" db="EMBL/GenBank/DDBJ databases">
        <authorList>
            <person name="Liu X."/>
            <person name="Lenzi L."/>
            <person name="Haldenby T S."/>
            <person name="Uol C."/>
        </authorList>
    </citation>
    <scope>NUCLEOTIDE SEQUENCE</scope>
</reference>
<dbReference type="Proteomes" id="UP001497525">
    <property type="component" value="Unassembled WGS sequence"/>
</dbReference>
<dbReference type="Gene3D" id="3.90.550.10">
    <property type="entry name" value="Spore Coat Polysaccharide Biosynthesis Protein SpsA, Chain A"/>
    <property type="match status" value="1"/>
</dbReference>
<keyword evidence="2 8" id="KW-0812">Transmembrane</keyword>
<organism evidence="9 10">
    <name type="scientific">Calicophoron daubneyi</name>
    <name type="common">Rumen fluke</name>
    <name type="synonym">Paramphistomum daubneyi</name>
    <dbReference type="NCBI Taxonomy" id="300641"/>
    <lineage>
        <taxon>Eukaryota</taxon>
        <taxon>Metazoa</taxon>
        <taxon>Spiralia</taxon>
        <taxon>Lophotrochozoa</taxon>
        <taxon>Platyhelminthes</taxon>
        <taxon>Trematoda</taxon>
        <taxon>Digenea</taxon>
        <taxon>Plagiorchiida</taxon>
        <taxon>Pronocephalata</taxon>
        <taxon>Paramphistomoidea</taxon>
        <taxon>Paramphistomidae</taxon>
        <taxon>Calicophoron</taxon>
    </lineage>
</organism>
<evidence type="ECO:0000256" key="1">
    <source>
        <dbReference type="ARBA" id="ARBA00004323"/>
    </source>
</evidence>
<keyword evidence="4 8" id="KW-1133">Transmembrane helix</keyword>
<dbReference type="GO" id="GO:0015020">
    <property type="term" value="F:glucuronosyltransferase activity"/>
    <property type="evidence" value="ECO:0007669"/>
    <property type="project" value="TreeGrafter"/>
</dbReference>
<protein>
    <recommendedName>
        <fullName evidence="11">Glycosyltransferase</fullName>
    </recommendedName>
</protein>
<keyword evidence="6 8" id="KW-0472">Membrane</keyword>
<gene>
    <name evidence="9" type="ORF">CDAUBV1_LOCUS11669</name>
</gene>
<dbReference type="EMBL" id="CAXLJL010000379">
    <property type="protein sequence ID" value="CAL5137349.1"/>
    <property type="molecule type" value="Genomic_DNA"/>
</dbReference>
<evidence type="ECO:0000256" key="6">
    <source>
        <dbReference type="ARBA" id="ARBA00023136"/>
    </source>
</evidence>
<dbReference type="PANTHER" id="PTHR12270">
    <property type="entry name" value="GLYCOSYLTRANSFERASE-RELATED"/>
    <property type="match status" value="1"/>
</dbReference>
<evidence type="ECO:0000313" key="10">
    <source>
        <dbReference type="Proteomes" id="UP001497525"/>
    </source>
</evidence>
<dbReference type="InterPro" id="IPR002495">
    <property type="entry name" value="Glyco_trans_8"/>
</dbReference>
<dbReference type="GO" id="GO:0000139">
    <property type="term" value="C:Golgi membrane"/>
    <property type="evidence" value="ECO:0007669"/>
    <property type="project" value="UniProtKB-SubCell"/>
</dbReference>
<proteinExistence type="predicted"/>
<comment type="caution">
    <text evidence="9">The sequence shown here is derived from an EMBL/GenBank/DDBJ whole genome shotgun (WGS) entry which is preliminary data.</text>
</comment>
<dbReference type="Pfam" id="PF01501">
    <property type="entry name" value="Glyco_transf_8"/>
    <property type="match status" value="1"/>
</dbReference>
<dbReference type="GO" id="GO:0035269">
    <property type="term" value="P:protein O-linked glycosylation via mannose"/>
    <property type="evidence" value="ECO:0007669"/>
    <property type="project" value="TreeGrafter"/>
</dbReference>
<keyword evidence="3" id="KW-0735">Signal-anchor</keyword>
<evidence type="ECO:0000256" key="4">
    <source>
        <dbReference type="ARBA" id="ARBA00022989"/>
    </source>
</evidence>
<feature type="transmembrane region" description="Helical" evidence="8">
    <location>
        <begin position="33"/>
        <end position="54"/>
    </location>
</feature>
<dbReference type="InterPro" id="IPR029044">
    <property type="entry name" value="Nucleotide-diphossugar_trans"/>
</dbReference>
<keyword evidence="7" id="KW-0325">Glycoprotein</keyword>
<dbReference type="GO" id="GO:0042285">
    <property type="term" value="F:xylosyltransferase activity"/>
    <property type="evidence" value="ECO:0007669"/>
    <property type="project" value="TreeGrafter"/>
</dbReference>
<evidence type="ECO:0008006" key="11">
    <source>
        <dbReference type="Google" id="ProtNLM"/>
    </source>
</evidence>
<comment type="subcellular location">
    <subcellularLocation>
        <location evidence="1">Golgi apparatus membrane</location>
        <topology evidence="1">Single-pass type II membrane protein</topology>
    </subcellularLocation>
</comment>
<sequence>MHLQWTRSTSSFASLFIHNLWKHAFSRNKLHRLLRWILIWIIYIYYMQTVPTVMETSPGNSRQSKLDHIIDFIPKEAMYGAASVLKSIFPEFAYNILKDYMYPLIPVNFEDERVKFLKVAWPEILPDRVKQVIAMDTDMLLNQDIRNLWREFESFSPEQLIGGVFEQTNSLLRNMQTKYHKIIRTGINSGLLLLHVDRMRSFNWSQKWRNTIKEFMSIEKSWAFRDQVVYNAILYSNQQLFHEIPCEWNVVISKEMIVSQCPAAWVVRRPDRTDCLTAGRSSKLRLLGAAHHCARPKPKSHLMKSFRNHRPKRTPSVFRMVELHETYYEVFFAFLHLPARCLK</sequence>
<accession>A0AAV2TK63</accession>
<evidence type="ECO:0000313" key="9">
    <source>
        <dbReference type="EMBL" id="CAL5137349.1"/>
    </source>
</evidence>
<dbReference type="SUPFAM" id="SSF53448">
    <property type="entry name" value="Nucleotide-diphospho-sugar transferases"/>
    <property type="match status" value="1"/>
</dbReference>
<keyword evidence="5" id="KW-0333">Golgi apparatus</keyword>
<evidence type="ECO:0000256" key="7">
    <source>
        <dbReference type="ARBA" id="ARBA00023180"/>
    </source>
</evidence>
<evidence type="ECO:0000256" key="8">
    <source>
        <dbReference type="SAM" id="Phobius"/>
    </source>
</evidence>
<evidence type="ECO:0000256" key="2">
    <source>
        <dbReference type="ARBA" id="ARBA00022692"/>
    </source>
</evidence>